<dbReference type="AlphaFoldDB" id="A0AAV1U9E3"/>
<evidence type="ECO:0000313" key="1">
    <source>
        <dbReference type="EMBL" id="CAK7931239.1"/>
    </source>
</evidence>
<gene>
    <name evidence="1" type="ORF">PM001_LOCUS16389</name>
</gene>
<accession>A0AAV1U9E3</accession>
<sequence length="34" mass="3489">MKVEEPEAAAMVVDAGQTVSSGDNIVMKAAPTIK</sequence>
<organism evidence="1 2">
    <name type="scientific">Peronospora matthiolae</name>
    <dbReference type="NCBI Taxonomy" id="2874970"/>
    <lineage>
        <taxon>Eukaryota</taxon>
        <taxon>Sar</taxon>
        <taxon>Stramenopiles</taxon>
        <taxon>Oomycota</taxon>
        <taxon>Peronosporomycetes</taxon>
        <taxon>Peronosporales</taxon>
        <taxon>Peronosporaceae</taxon>
        <taxon>Peronospora</taxon>
    </lineage>
</organism>
<reference evidence="1" key="1">
    <citation type="submission" date="2024-01" db="EMBL/GenBank/DDBJ databases">
        <authorList>
            <person name="Webb A."/>
        </authorList>
    </citation>
    <scope>NUCLEOTIDE SEQUENCE</scope>
    <source>
        <strain evidence="1">Pm1</strain>
    </source>
</reference>
<dbReference type="Proteomes" id="UP001162060">
    <property type="component" value="Unassembled WGS sequence"/>
</dbReference>
<name>A0AAV1U9E3_9STRA</name>
<comment type="caution">
    <text evidence="1">The sequence shown here is derived from an EMBL/GenBank/DDBJ whole genome shotgun (WGS) entry which is preliminary data.</text>
</comment>
<proteinExistence type="predicted"/>
<evidence type="ECO:0000313" key="2">
    <source>
        <dbReference type="Proteomes" id="UP001162060"/>
    </source>
</evidence>
<protein>
    <submittedName>
        <fullName evidence="1">Uncharacterized protein</fullName>
    </submittedName>
</protein>
<dbReference type="EMBL" id="CAKLBY020000172">
    <property type="protein sequence ID" value="CAK7931239.1"/>
    <property type="molecule type" value="Genomic_DNA"/>
</dbReference>